<protein>
    <recommendedName>
        <fullName evidence="3">Sensor of ECF-type sigma factor</fullName>
    </recommendedName>
</protein>
<name>A0ABT3IU23_9BACT</name>
<evidence type="ECO:0008006" key="3">
    <source>
        <dbReference type="Google" id="ProtNLM"/>
    </source>
</evidence>
<proteinExistence type="predicted"/>
<evidence type="ECO:0000313" key="2">
    <source>
        <dbReference type="Proteomes" id="UP001207742"/>
    </source>
</evidence>
<reference evidence="1 2" key="1">
    <citation type="submission" date="2022-10" db="EMBL/GenBank/DDBJ databases">
        <title>Chitinophaga nivalis PC15 sp. nov., isolated from Pyeongchang county, South Korea.</title>
        <authorList>
            <person name="Trinh H.N."/>
        </authorList>
    </citation>
    <scope>NUCLEOTIDE SEQUENCE [LARGE SCALE GENOMIC DNA]</scope>
    <source>
        <strain evidence="1 2">PC14</strain>
    </source>
</reference>
<dbReference type="RefSeq" id="WP_264734211.1">
    <property type="nucleotide sequence ID" value="NZ_JAPDNR010000001.1"/>
</dbReference>
<comment type="caution">
    <text evidence="1">The sequence shown here is derived from an EMBL/GenBank/DDBJ whole genome shotgun (WGS) entry which is preliminary data.</text>
</comment>
<accession>A0ABT3IU23</accession>
<dbReference type="EMBL" id="JAPDNS010000002">
    <property type="protein sequence ID" value="MCW3487401.1"/>
    <property type="molecule type" value="Genomic_DNA"/>
</dbReference>
<gene>
    <name evidence="1" type="ORF">OL497_26125</name>
</gene>
<sequence>MLVLCTASRTSSAQQQTVAADEAKEKIKAIQIKYLAQKLDLTAEEAQKFWPVYDNYTREVELLIAERHQRKQQEKISGPDADNIARTNMDKELDYEKKMLDIRSRYTSEFQRVLPGRKAGMVFKSEREFRSIMLNHLRNQRLNRIRPGMSPGTDTRKQY</sequence>
<organism evidence="1 2">
    <name type="scientific">Chitinophaga nivalis</name>
    <dbReference type="NCBI Taxonomy" id="2991709"/>
    <lineage>
        <taxon>Bacteria</taxon>
        <taxon>Pseudomonadati</taxon>
        <taxon>Bacteroidota</taxon>
        <taxon>Chitinophagia</taxon>
        <taxon>Chitinophagales</taxon>
        <taxon>Chitinophagaceae</taxon>
        <taxon>Chitinophaga</taxon>
    </lineage>
</organism>
<dbReference type="Proteomes" id="UP001207742">
    <property type="component" value="Unassembled WGS sequence"/>
</dbReference>
<keyword evidence="2" id="KW-1185">Reference proteome</keyword>
<evidence type="ECO:0000313" key="1">
    <source>
        <dbReference type="EMBL" id="MCW3487401.1"/>
    </source>
</evidence>